<dbReference type="PANTHER" id="PTHR33178:SF3">
    <property type="entry name" value="STRESS-RESPONSE A_B BARREL DOMAIN-CONTAINING PROTEIN UP3"/>
    <property type="match status" value="1"/>
</dbReference>
<comment type="caution">
    <text evidence="3">The sequence shown here is derived from an EMBL/GenBank/DDBJ whole genome shotgun (WGS) entry which is preliminary data.</text>
</comment>
<dbReference type="Gramene" id="OMO67222">
    <property type="protein sequence ID" value="OMO67222"/>
    <property type="gene ID" value="CCACVL1_20707"/>
</dbReference>
<dbReference type="InterPro" id="IPR011008">
    <property type="entry name" value="Dimeric_a/b-barrel"/>
</dbReference>
<dbReference type="Pfam" id="PF07876">
    <property type="entry name" value="Dabb"/>
    <property type="match status" value="2"/>
</dbReference>
<dbReference type="PROSITE" id="PS51502">
    <property type="entry name" value="S_R_A_B_BARREL"/>
    <property type="match status" value="2"/>
</dbReference>
<comment type="subunit">
    <text evidence="1">Homodimer.</text>
</comment>
<dbReference type="EMBL" id="AWWV01012439">
    <property type="protein sequence ID" value="OMO67222.1"/>
    <property type="molecule type" value="Genomic_DNA"/>
</dbReference>
<sequence>MLCLKARPLLSSPFSLTFSSSKHLKRPFTLSTKASKSPITMSIIEHVVLFKVKDDTDQTKLNAMLNGLNGLSSLDAVLHLTAGPVHRIRSQISNFTHMLHSRYKSKEDLNTYSAHPDHMRVVKENVLPICDDLMAVDWVADNDPASLSPPPSSAIKITLMKLKENVTNEAQGEILGVIKGIKEGIPGIEQITCGENFSPARAKGFSLASLAVFPGVGQLEAAEGNEEFVNLQKQKVRDYLDGVIVVDYVVPSSSSSSL</sequence>
<dbReference type="Gene3D" id="3.30.70.100">
    <property type="match status" value="2"/>
</dbReference>
<organism evidence="3 4">
    <name type="scientific">Corchorus capsularis</name>
    <name type="common">Jute</name>
    <dbReference type="NCBI Taxonomy" id="210143"/>
    <lineage>
        <taxon>Eukaryota</taxon>
        <taxon>Viridiplantae</taxon>
        <taxon>Streptophyta</taxon>
        <taxon>Embryophyta</taxon>
        <taxon>Tracheophyta</taxon>
        <taxon>Spermatophyta</taxon>
        <taxon>Magnoliopsida</taxon>
        <taxon>eudicotyledons</taxon>
        <taxon>Gunneridae</taxon>
        <taxon>Pentapetalae</taxon>
        <taxon>rosids</taxon>
        <taxon>malvids</taxon>
        <taxon>Malvales</taxon>
        <taxon>Malvaceae</taxon>
        <taxon>Grewioideae</taxon>
        <taxon>Apeibeae</taxon>
        <taxon>Corchorus</taxon>
    </lineage>
</organism>
<evidence type="ECO:0000313" key="3">
    <source>
        <dbReference type="EMBL" id="OMO67222.1"/>
    </source>
</evidence>
<dbReference type="Proteomes" id="UP000188268">
    <property type="component" value="Unassembled WGS sequence"/>
</dbReference>
<evidence type="ECO:0000313" key="4">
    <source>
        <dbReference type="Proteomes" id="UP000188268"/>
    </source>
</evidence>
<reference evidence="3 4" key="1">
    <citation type="submission" date="2013-09" db="EMBL/GenBank/DDBJ databases">
        <title>Corchorus capsularis genome sequencing.</title>
        <authorList>
            <person name="Alam M."/>
            <person name="Haque M.S."/>
            <person name="Islam M.S."/>
            <person name="Emdad E.M."/>
            <person name="Islam M.M."/>
            <person name="Ahmed B."/>
            <person name="Halim A."/>
            <person name="Hossen Q.M.M."/>
            <person name="Hossain M.Z."/>
            <person name="Ahmed R."/>
            <person name="Khan M.M."/>
            <person name="Islam R."/>
            <person name="Rashid M.M."/>
            <person name="Khan S.A."/>
            <person name="Rahman M.S."/>
            <person name="Alam M."/>
        </authorList>
    </citation>
    <scope>NUCLEOTIDE SEQUENCE [LARGE SCALE GENOMIC DNA]</scope>
    <source>
        <strain evidence="4">cv. CVL-1</strain>
        <tissue evidence="3">Whole seedling</tissue>
    </source>
</reference>
<dbReference type="STRING" id="210143.A0A1R3HA49"/>
<dbReference type="OrthoDB" id="42919at2759"/>
<keyword evidence="4" id="KW-1185">Reference proteome</keyword>
<dbReference type="InterPro" id="IPR044662">
    <property type="entry name" value="HS1/DABB1-like"/>
</dbReference>
<name>A0A1R3HA49_COCAP</name>
<evidence type="ECO:0000256" key="1">
    <source>
        <dbReference type="ARBA" id="ARBA00011738"/>
    </source>
</evidence>
<feature type="domain" description="Stress-response A/B barrel" evidence="2">
    <location>
        <begin position="154"/>
        <end position="248"/>
    </location>
</feature>
<dbReference type="SUPFAM" id="SSF54909">
    <property type="entry name" value="Dimeric alpha+beta barrel"/>
    <property type="match status" value="2"/>
</dbReference>
<gene>
    <name evidence="3" type="ORF">CCACVL1_20707</name>
</gene>
<feature type="domain" description="Stress-response A/B barrel" evidence="2">
    <location>
        <begin position="44"/>
        <end position="138"/>
    </location>
</feature>
<proteinExistence type="predicted"/>
<dbReference type="InterPro" id="IPR013097">
    <property type="entry name" value="Dabb"/>
</dbReference>
<accession>A0A1R3HA49</accession>
<dbReference type="PANTHER" id="PTHR33178">
    <property type="match status" value="1"/>
</dbReference>
<evidence type="ECO:0000259" key="2">
    <source>
        <dbReference type="PROSITE" id="PS51502"/>
    </source>
</evidence>
<protein>
    <submittedName>
        <fullName evidence="3">Dimeric alpha-beta barrel</fullName>
    </submittedName>
</protein>
<dbReference type="OMA" id="SPIAFTH"/>
<dbReference type="AlphaFoldDB" id="A0A1R3HA49"/>
<dbReference type="SMART" id="SM00886">
    <property type="entry name" value="Dabb"/>
    <property type="match status" value="2"/>
</dbReference>